<evidence type="ECO:0000256" key="2">
    <source>
        <dbReference type="ARBA" id="ARBA00023125"/>
    </source>
</evidence>
<dbReference type="Proteomes" id="UP000625711">
    <property type="component" value="Unassembled WGS sequence"/>
</dbReference>
<keyword evidence="2" id="KW-0238">DNA-binding</keyword>
<dbReference type="GO" id="GO:0003677">
    <property type="term" value="F:DNA binding"/>
    <property type="evidence" value="ECO:0007669"/>
    <property type="project" value="UniProtKB-KW"/>
</dbReference>
<evidence type="ECO:0000256" key="3">
    <source>
        <dbReference type="ARBA" id="ARBA00023172"/>
    </source>
</evidence>
<accession>A0A834IB23</accession>
<keyword evidence="1" id="KW-0815">Transposition</keyword>
<proteinExistence type="predicted"/>
<dbReference type="GO" id="GO:0004803">
    <property type="term" value="F:transposase activity"/>
    <property type="evidence" value="ECO:0007669"/>
    <property type="project" value="InterPro"/>
</dbReference>
<gene>
    <name evidence="5" type="ORF">GWI33_012609</name>
</gene>
<dbReference type="NCBIfam" id="NF033543">
    <property type="entry name" value="transpos_IS256"/>
    <property type="match status" value="1"/>
</dbReference>
<name>A0A834IB23_RHYFE</name>
<feature type="region of interest" description="Disordered" evidence="4">
    <location>
        <begin position="221"/>
        <end position="258"/>
    </location>
</feature>
<dbReference type="AlphaFoldDB" id="A0A834IB23"/>
<dbReference type="InterPro" id="IPR001207">
    <property type="entry name" value="Transposase_mutator"/>
</dbReference>
<reference evidence="5" key="1">
    <citation type="submission" date="2020-08" db="EMBL/GenBank/DDBJ databases">
        <title>Genome sequencing and assembly of the red palm weevil Rhynchophorus ferrugineus.</title>
        <authorList>
            <person name="Dias G.B."/>
            <person name="Bergman C.M."/>
            <person name="Manee M."/>
        </authorList>
    </citation>
    <scope>NUCLEOTIDE SEQUENCE</scope>
    <source>
        <strain evidence="5">AA-2017</strain>
        <tissue evidence="5">Whole larva</tissue>
    </source>
</reference>
<protein>
    <recommendedName>
        <fullName evidence="7">Transposase</fullName>
    </recommendedName>
</protein>
<dbReference type="PANTHER" id="PTHR33217:SF8">
    <property type="entry name" value="MUTATOR FAMILY TRANSPOSASE"/>
    <property type="match status" value="1"/>
</dbReference>
<organism evidence="5 6">
    <name type="scientific">Rhynchophorus ferrugineus</name>
    <name type="common">Red palm weevil</name>
    <name type="synonym">Curculio ferrugineus</name>
    <dbReference type="NCBI Taxonomy" id="354439"/>
    <lineage>
        <taxon>Eukaryota</taxon>
        <taxon>Metazoa</taxon>
        <taxon>Ecdysozoa</taxon>
        <taxon>Arthropoda</taxon>
        <taxon>Hexapoda</taxon>
        <taxon>Insecta</taxon>
        <taxon>Pterygota</taxon>
        <taxon>Neoptera</taxon>
        <taxon>Endopterygota</taxon>
        <taxon>Coleoptera</taxon>
        <taxon>Polyphaga</taxon>
        <taxon>Cucujiformia</taxon>
        <taxon>Curculionidae</taxon>
        <taxon>Dryophthorinae</taxon>
        <taxon>Rhynchophorus</taxon>
    </lineage>
</organism>
<keyword evidence="6" id="KW-1185">Reference proteome</keyword>
<comment type="caution">
    <text evidence="5">The sequence shown here is derived from an EMBL/GenBank/DDBJ whole genome shotgun (WGS) entry which is preliminary data.</text>
</comment>
<dbReference type="Pfam" id="PF00872">
    <property type="entry name" value="Transposase_mut"/>
    <property type="match status" value="1"/>
</dbReference>
<dbReference type="PANTHER" id="PTHR33217">
    <property type="entry name" value="TRANSPOSASE FOR INSERTION SEQUENCE ELEMENT IS1081"/>
    <property type="match status" value="1"/>
</dbReference>
<evidence type="ECO:0000256" key="4">
    <source>
        <dbReference type="SAM" id="MobiDB-lite"/>
    </source>
</evidence>
<evidence type="ECO:0000313" key="5">
    <source>
        <dbReference type="EMBL" id="KAF7274718.1"/>
    </source>
</evidence>
<evidence type="ECO:0000256" key="1">
    <source>
        <dbReference type="ARBA" id="ARBA00022578"/>
    </source>
</evidence>
<keyword evidence="3" id="KW-0233">DNA recombination</keyword>
<dbReference type="GO" id="GO:0006313">
    <property type="term" value="P:DNA transposition"/>
    <property type="evidence" value="ECO:0007669"/>
    <property type="project" value="InterPro"/>
</dbReference>
<evidence type="ECO:0000313" key="6">
    <source>
        <dbReference type="Proteomes" id="UP000625711"/>
    </source>
</evidence>
<dbReference type="EMBL" id="JAACXV010012312">
    <property type="protein sequence ID" value="KAF7274718.1"/>
    <property type="molecule type" value="Genomic_DNA"/>
</dbReference>
<sequence>MGIFNDFTRLNTVTGTVEFLKDPIDNTVEAVKSAVDAVSHPVVTAEKAINAVNASAESYETTLDLYRMQQDEGAAEEYKASIAGQLLGGGAAGVAIKKGVDATIDAVQASNAAKIAEVAKQERIVENNVNVENPSFVDSAVRDFQPGTTHRAENINAGQVTDRDGLQRVDTQKSLNDQQIAENLGFKKSGHPLTGENGILTPLIKQLTEAALNAEIENYLEENPKPSNRRNGYSRKTVKSSSGSFELETPRDRTGDFEPQLVKKNQTKLSEEIDSKVISLFALGMSYRDIQKHIADIYALDISEGAITNITDKLIPELRAWQQRPLDAVYPFVWLDAIHYKIKDEGRYVNKAVYTVLGLNTEGHKELLGLYLSESEGANYWLSVLTDLQNRGIQDILIACVDGLKGFPEAIAAIFPQTEVQLCIIHQIRNSLRYVASKDQKAFMTDLKPVYRADTKQAAEMALDELEAKWGEKYGVVIQSWRTKWHLLSAYFKYPKAIRKPIYTTNAVEAVHRQFRKLTKTKGAFPNENSLLKLLYIGIQQASEKWTMPVTNWGQTITQLSIYFEGRLDDIIKL</sequence>
<dbReference type="OrthoDB" id="10262298at2759"/>
<evidence type="ECO:0008006" key="7">
    <source>
        <dbReference type="Google" id="ProtNLM"/>
    </source>
</evidence>